<organism evidence="2 3">
    <name type="scientific">Dokdonella fugitiva</name>
    <dbReference type="NCBI Taxonomy" id="328517"/>
    <lineage>
        <taxon>Bacteria</taxon>
        <taxon>Pseudomonadati</taxon>
        <taxon>Pseudomonadota</taxon>
        <taxon>Gammaproteobacteria</taxon>
        <taxon>Lysobacterales</taxon>
        <taxon>Rhodanobacteraceae</taxon>
        <taxon>Dokdonella</taxon>
    </lineage>
</organism>
<dbReference type="Gene3D" id="3.40.50.150">
    <property type="entry name" value="Vaccinia Virus protein VP39"/>
    <property type="match status" value="1"/>
</dbReference>
<keyword evidence="3" id="KW-1185">Reference proteome</keyword>
<accession>A0A4R2HV50</accession>
<dbReference type="InterPro" id="IPR013216">
    <property type="entry name" value="Methyltransf_11"/>
</dbReference>
<dbReference type="EMBL" id="SLWQ01000015">
    <property type="protein sequence ID" value="TCO34946.1"/>
    <property type="molecule type" value="Genomic_DNA"/>
</dbReference>
<gene>
    <name evidence="2" type="ORF">EV148_1158</name>
</gene>
<sequence length="238" mass="25930">MPPGIRCRVITGPDNLFVLPEFETLLRDELARLPPLVLRQPAGAALLLQACAANRALAADLRHLSATRLHVEGSGFAGDVRCAVDALPYESDAFQFIVVQHAADALAAPEALVDELARVLAPGGTLLWFGLNPWSPWMLWLHWQARRGVALPHARHPDALRRRLLHAQLTPGTSSTLGTCWPTPVGRADGARVLAPLRGAWMVSASKQRSVLTPLRQRPLRAVTPRPSLAVPSRRVRA</sequence>
<evidence type="ECO:0000259" key="1">
    <source>
        <dbReference type="Pfam" id="PF08241"/>
    </source>
</evidence>
<reference evidence="2 3" key="1">
    <citation type="journal article" date="2015" name="Stand. Genomic Sci.">
        <title>Genomic Encyclopedia of Bacterial and Archaeal Type Strains, Phase III: the genomes of soil and plant-associated and newly described type strains.</title>
        <authorList>
            <person name="Whitman W.B."/>
            <person name="Woyke T."/>
            <person name="Klenk H.P."/>
            <person name="Zhou Y."/>
            <person name="Lilburn T.G."/>
            <person name="Beck B.J."/>
            <person name="De Vos P."/>
            <person name="Vandamme P."/>
            <person name="Eisen J.A."/>
            <person name="Garrity G."/>
            <person name="Hugenholtz P."/>
            <person name="Kyrpides N.C."/>
        </authorList>
    </citation>
    <scope>NUCLEOTIDE SEQUENCE [LARGE SCALE GENOMIC DNA]</scope>
    <source>
        <strain evidence="2 3">A3</strain>
    </source>
</reference>
<keyword evidence="2" id="KW-0808">Transferase</keyword>
<name>A0A4R2HV50_9GAMM</name>
<evidence type="ECO:0000313" key="3">
    <source>
        <dbReference type="Proteomes" id="UP000294862"/>
    </source>
</evidence>
<dbReference type="InterPro" id="IPR029063">
    <property type="entry name" value="SAM-dependent_MTases_sf"/>
</dbReference>
<dbReference type="GO" id="GO:0032259">
    <property type="term" value="P:methylation"/>
    <property type="evidence" value="ECO:0007669"/>
    <property type="project" value="UniProtKB-KW"/>
</dbReference>
<comment type="caution">
    <text evidence="2">The sequence shown here is derived from an EMBL/GenBank/DDBJ whole genome shotgun (WGS) entry which is preliminary data.</text>
</comment>
<dbReference type="SUPFAM" id="SSF53335">
    <property type="entry name" value="S-adenosyl-L-methionine-dependent methyltransferases"/>
    <property type="match status" value="1"/>
</dbReference>
<proteinExistence type="predicted"/>
<dbReference type="Proteomes" id="UP000294862">
    <property type="component" value="Unassembled WGS sequence"/>
</dbReference>
<protein>
    <submittedName>
        <fullName evidence="2">Methyltransferase family protein</fullName>
    </submittedName>
</protein>
<feature type="domain" description="Methyltransferase type 11" evidence="1">
    <location>
        <begin position="66"/>
        <end position="127"/>
    </location>
</feature>
<evidence type="ECO:0000313" key="2">
    <source>
        <dbReference type="EMBL" id="TCO34946.1"/>
    </source>
</evidence>
<keyword evidence="2" id="KW-0489">Methyltransferase</keyword>
<dbReference type="Pfam" id="PF08241">
    <property type="entry name" value="Methyltransf_11"/>
    <property type="match status" value="1"/>
</dbReference>
<dbReference type="AlphaFoldDB" id="A0A4R2HV50"/>
<dbReference type="GO" id="GO:0008757">
    <property type="term" value="F:S-adenosylmethionine-dependent methyltransferase activity"/>
    <property type="evidence" value="ECO:0007669"/>
    <property type="project" value="InterPro"/>
</dbReference>